<dbReference type="RefSeq" id="XP_029758854.1">
    <property type="nucleotide sequence ID" value="XM_029905790.1"/>
</dbReference>
<dbReference type="Gene3D" id="2.20.70.10">
    <property type="match status" value="1"/>
</dbReference>
<keyword evidence="4" id="KW-1185">Reference proteome</keyword>
<evidence type="ECO:0000313" key="3">
    <source>
        <dbReference type="EMBL" id="KEQ82667.1"/>
    </source>
</evidence>
<feature type="compositionally biased region" description="Basic and acidic residues" evidence="1">
    <location>
        <begin position="33"/>
        <end position="44"/>
    </location>
</feature>
<dbReference type="InterPro" id="IPR001202">
    <property type="entry name" value="WW_dom"/>
</dbReference>
<dbReference type="Proteomes" id="UP000030706">
    <property type="component" value="Unassembled WGS sequence"/>
</dbReference>
<evidence type="ECO:0000256" key="1">
    <source>
        <dbReference type="SAM" id="MobiDB-lite"/>
    </source>
</evidence>
<dbReference type="GeneID" id="40748096"/>
<sequence>MASYSTAQVPGDEPPPYSKSDPTPHKTRNGIPPDHRRSMEDASREVPQGWIRQYDPQSSHQFYVDTHTERAIWHHPYDDDEYMASLSPEQRARIRGLSRVPTDADIIAESSDDENHDPRGPPQRQDSNPSGMKKFGRKIKDKVTSSTHQEREAQRKKRAEEEQKAYQRHLALRQAMQKAVQTGQPQLIGKDREGRDCYLTPPQGVQGQQYNQNNTRMINPFGPPMGGGMMGGGMMGGGGMYGGPMGGYGMYGRPAYGYSRPYGYGYGGGLGLPIMGGLAGGALLGGLLF</sequence>
<feature type="domain" description="WW" evidence="2">
    <location>
        <begin position="44"/>
        <end position="78"/>
    </location>
</feature>
<dbReference type="STRING" id="1043002.A0A074XKY3"/>
<dbReference type="SUPFAM" id="SSF51045">
    <property type="entry name" value="WW domain"/>
    <property type="match status" value="1"/>
</dbReference>
<feature type="region of interest" description="Disordered" evidence="1">
    <location>
        <begin position="1"/>
        <end position="57"/>
    </location>
</feature>
<reference evidence="3 4" key="1">
    <citation type="journal article" date="2014" name="BMC Genomics">
        <title>Genome sequencing of four Aureobasidium pullulans varieties: biotechnological potential, stress tolerance, and description of new species.</title>
        <authorList>
            <person name="Gostin Ar C."/>
            <person name="Ohm R.A."/>
            <person name="Kogej T."/>
            <person name="Sonjak S."/>
            <person name="Turk M."/>
            <person name="Zajc J."/>
            <person name="Zalar P."/>
            <person name="Grube M."/>
            <person name="Sun H."/>
            <person name="Han J."/>
            <person name="Sharma A."/>
            <person name="Chiniquy J."/>
            <person name="Ngan C.Y."/>
            <person name="Lipzen A."/>
            <person name="Barry K."/>
            <person name="Grigoriev I.V."/>
            <person name="Gunde-Cimerman N."/>
        </authorList>
    </citation>
    <scope>NUCLEOTIDE SEQUENCE [LARGE SCALE GENOMIC DNA]</scope>
    <source>
        <strain evidence="3 4">EXF-150</strain>
    </source>
</reference>
<dbReference type="OrthoDB" id="2367685at2759"/>
<dbReference type="AlphaFoldDB" id="A0A074XKY3"/>
<protein>
    <recommendedName>
        <fullName evidence="2">WW domain-containing protein</fullName>
    </recommendedName>
</protein>
<evidence type="ECO:0000313" key="4">
    <source>
        <dbReference type="Proteomes" id="UP000030706"/>
    </source>
</evidence>
<feature type="compositionally biased region" description="Basic and acidic residues" evidence="1">
    <location>
        <begin position="148"/>
        <end position="165"/>
    </location>
</feature>
<dbReference type="InterPro" id="IPR036020">
    <property type="entry name" value="WW_dom_sf"/>
</dbReference>
<dbReference type="HOGENOM" id="CLU_049761_0_1_1"/>
<feature type="region of interest" description="Disordered" evidence="1">
    <location>
        <begin position="109"/>
        <end position="165"/>
    </location>
</feature>
<organism evidence="3 4">
    <name type="scientific">Aureobasidium pullulans EXF-150</name>
    <dbReference type="NCBI Taxonomy" id="1043002"/>
    <lineage>
        <taxon>Eukaryota</taxon>
        <taxon>Fungi</taxon>
        <taxon>Dikarya</taxon>
        <taxon>Ascomycota</taxon>
        <taxon>Pezizomycotina</taxon>
        <taxon>Dothideomycetes</taxon>
        <taxon>Dothideomycetidae</taxon>
        <taxon>Dothideales</taxon>
        <taxon>Saccotheciaceae</taxon>
        <taxon>Aureobasidium</taxon>
    </lineage>
</organism>
<name>A0A074XKY3_AURPU</name>
<proteinExistence type="predicted"/>
<dbReference type="EMBL" id="KL584986">
    <property type="protein sequence ID" value="KEQ82667.1"/>
    <property type="molecule type" value="Genomic_DNA"/>
</dbReference>
<accession>A0A074XKY3</accession>
<gene>
    <name evidence="3" type="ORF">M438DRAFT_346926</name>
</gene>
<evidence type="ECO:0000259" key="2">
    <source>
        <dbReference type="PROSITE" id="PS50020"/>
    </source>
</evidence>
<dbReference type="PROSITE" id="PS50020">
    <property type="entry name" value="WW_DOMAIN_2"/>
    <property type="match status" value="1"/>
</dbReference>